<comment type="caution">
    <text evidence="1">The sequence shown here is derived from an EMBL/GenBank/DDBJ whole genome shotgun (WGS) entry which is preliminary data.</text>
</comment>
<gene>
    <name evidence="1" type="ORF">V1478_010531</name>
</gene>
<name>A0ABD2AK88_VESSQ</name>
<accession>A0ABD2AK88</accession>
<reference evidence="1 2" key="1">
    <citation type="journal article" date="2024" name="Ann. Entomol. Soc. Am.">
        <title>Genomic analyses of the southern and eastern yellowjacket wasps (Hymenoptera: Vespidae) reveal evolutionary signatures of social life.</title>
        <authorList>
            <person name="Catto M.A."/>
            <person name="Caine P.B."/>
            <person name="Orr S.E."/>
            <person name="Hunt B.G."/>
            <person name="Goodisman M.A.D."/>
        </authorList>
    </citation>
    <scope>NUCLEOTIDE SEQUENCE [LARGE SCALE GENOMIC DNA]</scope>
    <source>
        <strain evidence="1">233</strain>
        <tissue evidence="1">Head and thorax</tissue>
    </source>
</reference>
<organism evidence="1 2">
    <name type="scientific">Vespula squamosa</name>
    <name type="common">Southern yellow jacket</name>
    <name type="synonym">Wasp</name>
    <dbReference type="NCBI Taxonomy" id="30214"/>
    <lineage>
        <taxon>Eukaryota</taxon>
        <taxon>Metazoa</taxon>
        <taxon>Ecdysozoa</taxon>
        <taxon>Arthropoda</taxon>
        <taxon>Hexapoda</taxon>
        <taxon>Insecta</taxon>
        <taxon>Pterygota</taxon>
        <taxon>Neoptera</taxon>
        <taxon>Endopterygota</taxon>
        <taxon>Hymenoptera</taxon>
        <taxon>Apocrita</taxon>
        <taxon>Aculeata</taxon>
        <taxon>Vespoidea</taxon>
        <taxon>Vespidae</taxon>
        <taxon>Vespinae</taxon>
        <taxon>Vespula</taxon>
    </lineage>
</organism>
<keyword evidence="2" id="KW-1185">Reference proteome</keyword>
<proteinExistence type="predicted"/>
<dbReference type="AlphaFoldDB" id="A0ABD2AK88"/>
<dbReference type="EMBL" id="JAUDFV010000147">
    <property type="protein sequence ID" value="KAL2720265.1"/>
    <property type="molecule type" value="Genomic_DNA"/>
</dbReference>
<evidence type="ECO:0000313" key="1">
    <source>
        <dbReference type="EMBL" id="KAL2720265.1"/>
    </source>
</evidence>
<protein>
    <submittedName>
        <fullName evidence="1">Uncharacterized protein</fullName>
    </submittedName>
</protein>
<dbReference type="Proteomes" id="UP001607302">
    <property type="component" value="Unassembled WGS sequence"/>
</dbReference>
<evidence type="ECO:0000313" key="2">
    <source>
        <dbReference type="Proteomes" id="UP001607302"/>
    </source>
</evidence>
<sequence>MVLKMIDLDRVQSLNSRQNHIIPGTRTLKFHCYDGPAIRGLIILQLILGTEFSVTLTCHSSIAFFYNRVIISPWVFRYSNLHMVRPVSVLLYL</sequence>